<evidence type="ECO:0000256" key="4">
    <source>
        <dbReference type="PROSITE-ProRule" id="PRU00433"/>
    </source>
</evidence>
<dbReference type="OrthoDB" id="335174at2"/>
<evidence type="ECO:0000259" key="6">
    <source>
        <dbReference type="PROSITE" id="PS51007"/>
    </source>
</evidence>
<reference evidence="7 8" key="1">
    <citation type="submission" date="2016-10" db="EMBL/GenBank/DDBJ databases">
        <authorList>
            <person name="Varghese N."/>
            <person name="Submissions S."/>
        </authorList>
    </citation>
    <scope>NUCLEOTIDE SEQUENCE [LARGE SCALE GENOMIC DNA]</scope>
    <source>
        <strain evidence="8">YIM D21,KCTC 23444,ACCC 10710</strain>
    </source>
</reference>
<feature type="chain" id="PRO_5009302144" evidence="5">
    <location>
        <begin position="19"/>
        <end position="147"/>
    </location>
</feature>
<dbReference type="Gene3D" id="1.10.760.10">
    <property type="entry name" value="Cytochrome c-like domain"/>
    <property type="match status" value="1"/>
</dbReference>
<dbReference type="RefSeq" id="WP_149757605.1">
    <property type="nucleotide sequence ID" value="NZ_FOMS01000013.1"/>
</dbReference>
<dbReference type="InterPro" id="IPR009056">
    <property type="entry name" value="Cyt_c-like_dom"/>
</dbReference>
<keyword evidence="5" id="KW-0732">Signal</keyword>
<gene>
    <name evidence="7" type="ORF">SAMN04515678_11339</name>
</gene>
<evidence type="ECO:0000256" key="3">
    <source>
        <dbReference type="ARBA" id="ARBA00023004"/>
    </source>
</evidence>
<evidence type="ECO:0000256" key="5">
    <source>
        <dbReference type="SAM" id="SignalP"/>
    </source>
</evidence>
<dbReference type="Pfam" id="PF13442">
    <property type="entry name" value="Cytochrome_CBB3"/>
    <property type="match status" value="1"/>
</dbReference>
<organism evidence="7 8">
    <name type="scientific">Roseivivax sediminis</name>
    <dbReference type="NCBI Taxonomy" id="936889"/>
    <lineage>
        <taxon>Bacteria</taxon>
        <taxon>Pseudomonadati</taxon>
        <taxon>Pseudomonadota</taxon>
        <taxon>Alphaproteobacteria</taxon>
        <taxon>Rhodobacterales</taxon>
        <taxon>Roseobacteraceae</taxon>
        <taxon>Roseivivax</taxon>
    </lineage>
</organism>
<name>A0A1I2CBH2_9RHOB</name>
<evidence type="ECO:0000313" key="7">
    <source>
        <dbReference type="EMBL" id="SFE65666.1"/>
    </source>
</evidence>
<feature type="signal peptide" evidence="5">
    <location>
        <begin position="1"/>
        <end position="18"/>
    </location>
</feature>
<dbReference type="AlphaFoldDB" id="A0A1I2CBH2"/>
<protein>
    <submittedName>
        <fullName evidence="7">Cytochrome C oxidase, cbb3-type, subunit III</fullName>
    </submittedName>
</protein>
<dbReference type="EMBL" id="FOMS01000013">
    <property type="protein sequence ID" value="SFE65666.1"/>
    <property type="molecule type" value="Genomic_DNA"/>
</dbReference>
<dbReference type="GO" id="GO:0009055">
    <property type="term" value="F:electron transfer activity"/>
    <property type="evidence" value="ECO:0007669"/>
    <property type="project" value="InterPro"/>
</dbReference>
<accession>A0A1I2CBH2</accession>
<feature type="domain" description="Cytochrome c" evidence="6">
    <location>
        <begin position="34"/>
        <end position="144"/>
    </location>
</feature>
<keyword evidence="2 4" id="KW-0479">Metal-binding</keyword>
<dbReference type="GO" id="GO:0046872">
    <property type="term" value="F:metal ion binding"/>
    <property type="evidence" value="ECO:0007669"/>
    <property type="project" value="UniProtKB-KW"/>
</dbReference>
<proteinExistence type="predicted"/>
<dbReference type="SUPFAM" id="SSF46626">
    <property type="entry name" value="Cytochrome c"/>
    <property type="match status" value="1"/>
</dbReference>
<keyword evidence="3 4" id="KW-0408">Iron</keyword>
<evidence type="ECO:0000256" key="1">
    <source>
        <dbReference type="ARBA" id="ARBA00022617"/>
    </source>
</evidence>
<sequence>MTRAILAGLAAAAFALTACDEAGTTGRADSAAMPTAEEGRALFTEYCVVCHGSDATGGGELASSLNRSPADLTRVAARNGGSFPAARVLSHVDGYTKTDFESQVMPEFGELLAGEAVPYDSGDGTYTPTPRRLVALVEYLRSIQEAE</sequence>
<dbReference type="GO" id="GO:0020037">
    <property type="term" value="F:heme binding"/>
    <property type="evidence" value="ECO:0007669"/>
    <property type="project" value="InterPro"/>
</dbReference>
<keyword evidence="8" id="KW-1185">Reference proteome</keyword>
<dbReference type="PROSITE" id="PS51257">
    <property type="entry name" value="PROKAR_LIPOPROTEIN"/>
    <property type="match status" value="1"/>
</dbReference>
<dbReference type="PROSITE" id="PS51007">
    <property type="entry name" value="CYTC"/>
    <property type="match status" value="1"/>
</dbReference>
<dbReference type="Proteomes" id="UP000325289">
    <property type="component" value="Unassembled WGS sequence"/>
</dbReference>
<keyword evidence="1 4" id="KW-0349">Heme</keyword>
<evidence type="ECO:0000313" key="8">
    <source>
        <dbReference type="Proteomes" id="UP000325289"/>
    </source>
</evidence>
<evidence type="ECO:0000256" key="2">
    <source>
        <dbReference type="ARBA" id="ARBA00022723"/>
    </source>
</evidence>
<dbReference type="InterPro" id="IPR036909">
    <property type="entry name" value="Cyt_c-like_dom_sf"/>
</dbReference>